<dbReference type="InterPro" id="IPR013325">
    <property type="entry name" value="RNA_pol_sigma_r2"/>
</dbReference>
<evidence type="ECO:0000313" key="7">
    <source>
        <dbReference type="EMBL" id="PLT29635.1"/>
    </source>
</evidence>
<dbReference type="NCBIfam" id="TIGR02954">
    <property type="entry name" value="Sig70_famx3"/>
    <property type="match status" value="1"/>
</dbReference>
<gene>
    <name evidence="7" type="ORF">CUU66_12065</name>
</gene>
<dbReference type="SUPFAM" id="SSF88946">
    <property type="entry name" value="Sigma2 domain of RNA polymerase sigma factors"/>
    <property type="match status" value="1"/>
</dbReference>
<evidence type="ECO:0000256" key="4">
    <source>
        <dbReference type="ARBA" id="ARBA00023163"/>
    </source>
</evidence>
<dbReference type="InterPro" id="IPR014284">
    <property type="entry name" value="RNA_pol_sigma-70_dom"/>
</dbReference>
<evidence type="ECO:0000259" key="5">
    <source>
        <dbReference type="Pfam" id="PF04542"/>
    </source>
</evidence>
<dbReference type="PANTHER" id="PTHR43133">
    <property type="entry name" value="RNA POLYMERASE ECF-TYPE SIGMA FACTO"/>
    <property type="match status" value="1"/>
</dbReference>
<dbReference type="GO" id="GO:0006352">
    <property type="term" value="P:DNA-templated transcription initiation"/>
    <property type="evidence" value="ECO:0007669"/>
    <property type="project" value="InterPro"/>
</dbReference>
<reference evidence="7 8" key="1">
    <citation type="submission" date="2017-11" db="EMBL/GenBank/DDBJ databases">
        <title>Comparitive Functional Genomics of Dry Heat Resistant strains isolated from the Viking Spacecraft.</title>
        <authorList>
            <person name="Seuylemezian A."/>
            <person name="Cooper K."/>
            <person name="Vaishampayan P."/>
        </authorList>
    </citation>
    <scope>NUCLEOTIDE SEQUENCE [LARGE SCALE GENOMIC DNA]</scope>
    <source>
        <strain evidence="7 8">V1-29</strain>
    </source>
</reference>
<dbReference type="Pfam" id="PF04542">
    <property type="entry name" value="Sigma70_r2"/>
    <property type="match status" value="1"/>
</dbReference>
<keyword evidence="4" id="KW-0804">Transcription</keyword>
<accession>A0A2N5M5M2</accession>
<sequence>MDSKEHQKLVKKAAKGSNKAFEQLIKRHYEQIYRTAYLYVQNEEDALDVVQEAAYQAYRSIHSLKQPEYFMTWLTRIVIRCSTSVIKNKKNVVPLTEDILSNLEAPAEYSKEESVQLLKAIGGLKETYRTAIILFYYYDYPIKTISDVMEIPEGTVKTYLSRGKAALKKFYNGEEQNYG</sequence>
<dbReference type="InterPro" id="IPR013324">
    <property type="entry name" value="RNA_pol_sigma_r3/r4-like"/>
</dbReference>
<dbReference type="GO" id="GO:0003677">
    <property type="term" value="F:DNA binding"/>
    <property type="evidence" value="ECO:0007669"/>
    <property type="project" value="InterPro"/>
</dbReference>
<feature type="domain" description="RNA polymerase sigma factor 70 region 4 type 2" evidence="6">
    <location>
        <begin position="115"/>
        <end position="167"/>
    </location>
</feature>
<name>A0A2N5M5M2_9BACI</name>
<dbReference type="CDD" id="cd06171">
    <property type="entry name" value="Sigma70_r4"/>
    <property type="match status" value="1"/>
</dbReference>
<dbReference type="GO" id="GO:0016987">
    <property type="term" value="F:sigma factor activity"/>
    <property type="evidence" value="ECO:0007669"/>
    <property type="project" value="UniProtKB-KW"/>
</dbReference>
<organism evidence="7 8">
    <name type="scientific">Peribacillus deserti</name>
    <dbReference type="NCBI Taxonomy" id="673318"/>
    <lineage>
        <taxon>Bacteria</taxon>
        <taxon>Bacillati</taxon>
        <taxon>Bacillota</taxon>
        <taxon>Bacilli</taxon>
        <taxon>Bacillales</taxon>
        <taxon>Bacillaceae</taxon>
        <taxon>Peribacillus</taxon>
    </lineage>
</organism>
<keyword evidence="2" id="KW-0805">Transcription regulation</keyword>
<protein>
    <submittedName>
        <fullName evidence="7">RNA polymerase</fullName>
    </submittedName>
</protein>
<evidence type="ECO:0000256" key="2">
    <source>
        <dbReference type="ARBA" id="ARBA00023015"/>
    </source>
</evidence>
<dbReference type="EMBL" id="PGUY01000037">
    <property type="protein sequence ID" value="PLT29635.1"/>
    <property type="molecule type" value="Genomic_DNA"/>
</dbReference>
<dbReference type="PANTHER" id="PTHR43133:SF51">
    <property type="entry name" value="RNA POLYMERASE SIGMA FACTOR"/>
    <property type="match status" value="1"/>
</dbReference>
<dbReference type="InterPro" id="IPR007627">
    <property type="entry name" value="RNA_pol_sigma70_r2"/>
</dbReference>
<keyword evidence="3" id="KW-0731">Sigma factor</keyword>
<feature type="domain" description="RNA polymerase sigma-70 region 2" evidence="5">
    <location>
        <begin position="24"/>
        <end position="87"/>
    </location>
</feature>
<dbReference type="RefSeq" id="WP_101642465.1">
    <property type="nucleotide sequence ID" value="NZ_PGUY01000037.1"/>
</dbReference>
<keyword evidence="8" id="KW-1185">Reference proteome</keyword>
<dbReference type="Proteomes" id="UP000234748">
    <property type="component" value="Unassembled WGS sequence"/>
</dbReference>
<dbReference type="InterPro" id="IPR036388">
    <property type="entry name" value="WH-like_DNA-bd_sf"/>
</dbReference>
<evidence type="ECO:0000256" key="1">
    <source>
        <dbReference type="ARBA" id="ARBA00010641"/>
    </source>
</evidence>
<dbReference type="InterPro" id="IPR039425">
    <property type="entry name" value="RNA_pol_sigma-70-like"/>
</dbReference>
<evidence type="ECO:0000256" key="3">
    <source>
        <dbReference type="ARBA" id="ARBA00023082"/>
    </source>
</evidence>
<dbReference type="AlphaFoldDB" id="A0A2N5M5M2"/>
<evidence type="ECO:0000259" key="6">
    <source>
        <dbReference type="Pfam" id="PF08281"/>
    </source>
</evidence>
<dbReference type="InterPro" id="IPR013249">
    <property type="entry name" value="RNA_pol_sigma70_r4_t2"/>
</dbReference>
<dbReference type="OrthoDB" id="9782703at2"/>
<dbReference type="Gene3D" id="1.10.10.10">
    <property type="entry name" value="Winged helix-like DNA-binding domain superfamily/Winged helix DNA-binding domain"/>
    <property type="match status" value="1"/>
</dbReference>
<evidence type="ECO:0000313" key="8">
    <source>
        <dbReference type="Proteomes" id="UP000234748"/>
    </source>
</evidence>
<dbReference type="InterPro" id="IPR014300">
    <property type="entry name" value="RNA_pol_sigma-V"/>
</dbReference>
<comment type="similarity">
    <text evidence="1">Belongs to the sigma-70 factor family. ECF subfamily.</text>
</comment>
<proteinExistence type="inferred from homology"/>
<dbReference type="SUPFAM" id="SSF88659">
    <property type="entry name" value="Sigma3 and sigma4 domains of RNA polymerase sigma factors"/>
    <property type="match status" value="1"/>
</dbReference>
<comment type="caution">
    <text evidence="7">The sequence shown here is derived from an EMBL/GenBank/DDBJ whole genome shotgun (WGS) entry which is preliminary data.</text>
</comment>
<dbReference type="Pfam" id="PF08281">
    <property type="entry name" value="Sigma70_r4_2"/>
    <property type="match status" value="1"/>
</dbReference>
<dbReference type="Gene3D" id="1.10.1740.10">
    <property type="match status" value="1"/>
</dbReference>
<dbReference type="NCBIfam" id="TIGR02937">
    <property type="entry name" value="sigma70-ECF"/>
    <property type="match status" value="1"/>
</dbReference>